<organism evidence="1 2">
    <name type="scientific">Armillaria gallica</name>
    <name type="common">Bulbous honey fungus</name>
    <name type="synonym">Armillaria bulbosa</name>
    <dbReference type="NCBI Taxonomy" id="47427"/>
    <lineage>
        <taxon>Eukaryota</taxon>
        <taxon>Fungi</taxon>
        <taxon>Dikarya</taxon>
        <taxon>Basidiomycota</taxon>
        <taxon>Agaricomycotina</taxon>
        <taxon>Agaricomycetes</taxon>
        <taxon>Agaricomycetidae</taxon>
        <taxon>Agaricales</taxon>
        <taxon>Marasmiineae</taxon>
        <taxon>Physalacriaceae</taxon>
        <taxon>Armillaria</taxon>
    </lineage>
</organism>
<dbReference type="AlphaFoldDB" id="A0A2H3DBL2"/>
<evidence type="ECO:0000313" key="1">
    <source>
        <dbReference type="EMBL" id="PBK88802.1"/>
    </source>
</evidence>
<proteinExistence type="predicted"/>
<dbReference type="STRING" id="47427.A0A2H3DBL2"/>
<dbReference type="Proteomes" id="UP000217790">
    <property type="component" value="Unassembled WGS sequence"/>
</dbReference>
<evidence type="ECO:0000313" key="2">
    <source>
        <dbReference type="Proteomes" id="UP000217790"/>
    </source>
</evidence>
<dbReference type="EMBL" id="KZ293671">
    <property type="protein sequence ID" value="PBK88802.1"/>
    <property type="molecule type" value="Genomic_DNA"/>
</dbReference>
<sequence>MPEWLSKEKKAIQDWFYATKRTLLQKGLNSRQVKAEASDKAEAALRDLSALKHSWTLLKAYIKFWYTPCLEFCSTILQMTKDTEAACSVKLTSSKIMKLCHMLGSQLLQLEPNLVKDAILELSCKSREDVALNKMEMQAPVNVSTLMPEQIHVAVVKLPKIVKLMLLNQTVLQSRFEGFVLIGGPDPSLPGGAIHSLIQYLEERFHAYLLHESVGYFTDKQNSTGKTLGFMGNLDDFIAMLNSSEDALVGGTSSVPKNIVQTDSHDEEMVGVMKGMDSLDFSCMRTSTNEGSFNSTLRTDFLGSTAVDNLSELEVNTLSVYDKIVKPTGVTATIDDLLSGISLFGPSPPRVTSPARSTSSINLTKPIRPMMSLNNPSPSTKDDSMTLMDTDIHDSGTISATAPNVEKAEPQSLKVEAVLNESSRPSVMPLGDNEINCQI</sequence>
<reference evidence="2" key="1">
    <citation type="journal article" date="2017" name="Nat. Ecol. Evol.">
        <title>Genome expansion and lineage-specific genetic innovations in the forest pathogenic fungi Armillaria.</title>
        <authorList>
            <person name="Sipos G."/>
            <person name="Prasanna A.N."/>
            <person name="Walter M.C."/>
            <person name="O'Connor E."/>
            <person name="Balint B."/>
            <person name="Krizsan K."/>
            <person name="Kiss B."/>
            <person name="Hess J."/>
            <person name="Varga T."/>
            <person name="Slot J."/>
            <person name="Riley R."/>
            <person name="Boka B."/>
            <person name="Rigling D."/>
            <person name="Barry K."/>
            <person name="Lee J."/>
            <person name="Mihaltcheva S."/>
            <person name="LaButti K."/>
            <person name="Lipzen A."/>
            <person name="Waldron R."/>
            <person name="Moloney N.M."/>
            <person name="Sperisen C."/>
            <person name="Kredics L."/>
            <person name="Vagvoelgyi C."/>
            <person name="Patrignani A."/>
            <person name="Fitzpatrick D."/>
            <person name="Nagy I."/>
            <person name="Doyle S."/>
            <person name="Anderson J.B."/>
            <person name="Grigoriev I.V."/>
            <person name="Gueldener U."/>
            <person name="Muensterkoetter M."/>
            <person name="Nagy L.G."/>
        </authorList>
    </citation>
    <scope>NUCLEOTIDE SEQUENCE [LARGE SCALE GENOMIC DNA]</scope>
    <source>
        <strain evidence="2">Ar21-2</strain>
    </source>
</reference>
<keyword evidence="2" id="KW-1185">Reference proteome</keyword>
<protein>
    <submittedName>
        <fullName evidence="1">Uncharacterized protein</fullName>
    </submittedName>
</protein>
<accession>A0A2H3DBL2</accession>
<gene>
    <name evidence="1" type="ORF">ARMGADRAFT_1033783</name>
</gene>
<dbReference type="InParanoid" id="A0A2H3DBL2"/>
<name>A0A2H3DBL2_ARMGA</name>